<comment type="caution">
    <text evidence="1">The sequence shown here is derived from an EMBL/GenBank/DDBJ whole genome shotgun (WGS) entry which is preliminary data.</text>
</comment>
<accession>A0A7W8L1I8</accession>
<dbReference type="Proteomes" id="UP000592820">
    <property type="component" value="Unassembled WGS sequence"/>
</dbReference>
<gene>
    <name evidence="1" type="ORF">HDG41_000742</name>
</gene>
<sequence>MLAVAAASQGSGGVVELLLFADPFEFDCGALLDTAAFEMAAFATGDVDTPLLSPLHAASPTTIASQAATNLILLDIMTSSCLNR</sequence>
<dbReference type="RefSeq" id="WP_255215023.1">
    <property type="nucleotide sequence ID" value="NZ_JACHDE010000001.1"/>
</dbReference>
<dbReference type="AlphaFoldDB" id="A0A7W8L1I8"/>
<evidence type="ECO:0000313" key="1">
    <source>
        <dbReference type="EMBL" id="MBB5398706.1"/>
    </source>
</evidence>
<reference evidence="1 2" key="1">
    <citation type="submission" date="2020-08" db="EMBL/GenBank/DDBJ databases">
        <title>Genomic Encyclopedia of Type Strains, Phase IV (KMG-V): Genome sequencing to study the core and pangenomes of soil and plant-associated prokaryotes.</title>
        <authorList>
            <person name="Whitman W."/>
        </authorList>
    </citation>
    <scope>NUCLEOTIDE SEQUENCE [LARGE SCALE GENOMIC DNA]</scope>
    <source>
        <strain evidence="1 2">JPY162</strain>
    </source>
</reference>
<dbReference type="EMBL" id="JACHDE010000001">
    <property type="protein sequence ID" value="MBB5398706.1"/>
    <property type="molecule type" value="Genomic_DNA"/>
</dbReference>
<organism evidence="1 2">
    <name type="scientific">Paraburkholderia youngii</name>
    <dbReference type="NCBI Taxonomy" id="2782701"/>
    <lineage>
        <taxon>Bacteria</taxon>
        <taxon>Pseudomonadati</taxon>
        <taxon>Pseudomonadota</taxon>
        <taxon>Betaproteobacteria</taxon>
        <taxon>Burkholderiales</taxon>
        <taxon>Burkholderiaceae</taxon>
        <taxon>Paraburkholderia</taxon>
    </lineage>
</organism>
<proteinExistence type="predicted"/>
<name>A0A7W8L1I8_9BURK</name>
<evidence type="ECO:0000313" key="2">
    <source>
        <dbReference type="Proteomes" id="UP000592820"/>
    </source>
</evidence>
<protein>
    <submittedName>
        <fullName evidence="1">Uncharacterized protein</fullName>
    </submittedName>
</protein>